<evidence type="ECO:0000256" key="8">
    <source>
        <dbReference type="SAM" id="Phobius"/>
    </source>
</evidence>
<dbReference type="CDD" id="cd14014">
    <property type="entry name" value="STKc_PknB_like"/>
    <property type="match status" value="1"/>
</dbReference>
<dbReference type="KEGG" id="lcre:Pla8534_55150"/>
<evidence type="ECO:0000256" key="6">
    <source>
        <dbReference type="ARBA" id="ARBA00022840"/>
    </source>
</evidence>
<dbReference type="InterPro" id="IPR011009">
    <property type="entry name" value="Kinase-like_dom_sf"/>
</dbReference>
<dbReference type="GO" id="GO:0004674">
    <property type="term" value="F:protein serine/threonine kinase activity"/>
    <property type="evidence" value="ECO:0007669"/>
    <property type="project" value="UniProtKB-KW"/>
</dbReference>
<reference evidence="10 11" key="1">
    <citation type="submission" date="2019-02" db="EMBL/GenBank/DDBJ databases">
        <title>Deep-cultivation of Planctomycetes and their phenomic and genomic characterization uncovers novel biology.</title>
        <authorList>
            <person name="Wiegand S."/>
            <person name="Jogler M."/>
            <person name="Boedeker C."/>
            <person name="Pinto D."/>
            <person name="Vollmers J."/>
            <person name="Rivas-Marin E."/>
            <person name="Kohn T."/>
            <person name="Peeters S.H."/>
            <person name="Heuer A."/>
            <person name="Rast P."/>
            <person name="Oberbeckmann S."/>
            <person name="Bunk B."/>
            <person name="Jeske O."/>
            <person name="Meyerdierks A."/>
            <person name="Storesund J.E."/>
            <person name="Kallscheuer N."/>
            <person name="Luecker S."/>
            <person name="Lage O.M."/>
            <person name="Pohl T."/>
            <person name="Merkel B.J."/>
            <person name="Hornburger P."/>
            <person name="Mueller R.-W."/>
            <person name="Bruemmer F."/>
            <person name="Labrenz M."/>
            <person name="Spormann A.M."/>
            <person name="Op den Camp H."/>
            <person name="Overmann J."/>
            <person name="Amann R."/>
            <person name="Jetten M.S.M."/>
            <person name="Mascher T."/>
            <person name="Medema M.H."/>
            <person name="Devos D.P."/>
            <person name="Kaster A.-K."/>
            <person name="Ovreas L."/>
            <person name="Rohde M."/>
            <person name="Galperin M.Y."/>
            <person name="Jogler C."/>
        </authorList>
    </citation>
    <scope>NUCLEOTIDE SEQUENCE [LARGE SCALE GENOMIC DNA]</scope>
    <source>
        <strain evidence="10 11">Pla85_3_4</strain>
    </source>
</reference>
<dbReference type="InterPro" id="IPR015943">
    <property type="entry name" value="WD40/YVTN_repeat-like_dom_sf"/>
</dbReference>
<dbReference type="SUPFAM" id="SSF50998">
    <property type="entry name" value="Quinoprotein alcohol dehydrogenase-like"/>
    <property type="match status" value="1"/>
</dbReference>
<dbReference type="PANTHER" id="PTHR43289:SF6">
    <property type="entry name" value="SERINE_THREONINE-PROTEIN KINASE NEKL-3"/>
    <property type="match status" value="1"/>
</dbReference>
<keyword evidence="11" id="KW-1185">Reference proteome</keyword>
<feature type="domain" description="Protein kinase" evidence="9">
    <location>
        <begin position="138"/>
        <end position="407"/>
    </location>
</feature>
<dbReference type="EC" id="2.7.11.1" evidence="1"/>
<organism evidence="10 11">
    <name type="scientific">Lignipirellula cremea</name>
    <dbReference type="NCBI Taxonomy" id="2528010"/>
    <lineage>
        <taxon>Bacteria</taxon>
        <taxon>Pseudomonadati</taxon>
        <taxon>Planctomycetota</taxon>
        <taxon>Planctomycetia</taxon>
        <taxon>Pirellulales</taxon>
        <taxon>Pirellulaceae</taxon>
        <taxon>Lignipirellula</taxon>
    </lineage>
</organism>
<protein>
    <recommendedName>
        <fullName evidence="1">non-specific serine/threonine protein kinase</fullName>
        <ecNumber evidence="1">2.7.11.1</ecNumber>
    </recommendedName>
</protein>
<dbReference type="Gene3D" id="2.130.10.10">
    <property type="entry name" value="YVTN repeat-like/Quinoprotein amine dehydrogenase"/>
    <property type="match status" value="4"/>
</dbReference>
<evidence type="ECO:0000256" key="7">
    <source>
        <dbReference type="PROSITE-ProRule" id="PRU10141"/>
    </source>
</evidence>
<feature type="transmembrane region" description="Helical" evidence="8">
    <location>
        <begin position="426"/>
        <end position="450"/>
    </location>
</feature>
<dbReference type="PANTHER" id="PTHR43289">
    <property type="entry name" value="MITOGEN-ACTIVATED PROTEIN KINASE KINASE KINASE 20-RELATED"/>
    <property type="match status" value="1"/>
</dbReference>
<dbReference type="PROSITE" id="PS00107">
    <property type="entry name" value="PROTEIN_KINASE_ATP"/>
    <property type="match status" value="1"/>
</dbReference>
<keyword evidence="8" id="KW-1133">Transmembrane helix</keyword>
<keyword evidence="5 10" id="KW-0418">Kinase</keyword>
<dbReference type="PROSITE" id="PS50011">
    <property type="entry name" value="PROTEIN_KINASE_DOM"/>
    <property type="match status" value="1"/>
</dbReference>
<evidence type="ECO:0000256" key="2">
    <source>
        <dbReference type="ARBA" id="ARBA00022527"/>
    </source>
</evidence>
<dbReference type="Gene3D" id="1.10.510.10">
    <property type="entry name" value="Transferase(Phosphotransferase) domain 1"/>
    <property type="match status" value="1"/>
</dbReference>
<dbReference type="EMBL" id="CP036433">
    <property type="protein sequence ID" value="QDU97663.1"/>
    <property type="molecule type" value="Genomic_DNA"/>
</dbReference>
<keyword evidence="8" id="KW-0472">Membrane</keyword>
<dbReference type="RefSeq" id="WP_145056427.1">
    <property type="nucleotide sequence ID" value="NZ_CP036433.1"/>
</dbReference>
<evidence type="ECO:0000313" key="11">
    <source>
        <dbReference type="Proteomes" id="UP000317648"/>
    </source>
</evidence>
<dbReference type="InterPro" id="IPR017441">
    <property type="entry name" value="Protein_kinase_ATP_BS"/>
</dbReference>
<dbReference type="InterPro" id="IPR011047">
    <property type="entry name" value="Quinoprotein_ADH-like_sf"/>
</dbReference>
<dbReference type="Proteomes" id="UP000317648">
    <property type="component" value="Chromosome"/>
</dbReference>
<dbReference type="SUPFAM" id="SSF56112">
    <property type="entry name" value="Protein kinase-like (PK-like)"/>
    <property type="match status" value="1"/>
</dbReference>
<dbReference type="Gene3D" id="3.30.200.20">
    <property type="entry name" value="Phosphorylase Kinase, domain 1"/>
    <property type="match status" value="1"/>
</dbReference>
<gene>
    <name evidence="10" type="primary">prkC_12</name>
    <name evidence="10" type="ORF">Pla8534_55150</name>
</gene>
<keyword evidence="4 7" id="KW-0547">Nucleotide-binding</keyword>
<dbReference type="InterPro" id="IPR000719">
    <property type="entry name" value="Prot_kinase_dom"/>
</dbReference>
<sequence>MVDWLHPFGGIGQVFVVGMAVDLSASVRQQLDQAAATFTRAWRAGQQPQLLDYLARYSSLDRSALVQTLLQAEIDLRREAGQTPRTQEYVELLPEHAETVRMLFGLADTAAMPEPSLADTLPEAKAAPEQTTTRLGDYELLERIGRGGMGVVYRARQTSLGRMVALKTIRTGAVADDDEEVLRFRAEAEAAAALNHPGIVPVYQFGQADGQWFLSMELVQGGTLNDLLRDGPLEPQRAAALLETIAAAVAAAHAQGVVHRDLKPGNVLLGENGSPRVTDFGLAKRTAADSGMTATGQILGTPSYMPPEQARGDMKAVGPASDVYSLGAMLYCLVTGRPPFQAANMLETLQQVQEREPVSPRDLNPSVPRDLQTICLKCLEKDPAKRYGSAQAMAEELQRFQSGAPILARPISRAARMWRWCLWHPLVASLLASITLLLVVTIVVAGQAYWLTRQAWQAEVAAREETDALLYESLLDVASSALAAGDLGRANEALARAPVDLRGWEWSFLRRRCQPPGQFLLDHENQEVFTGAFDDTGRWLATVAYPWPPNTGAFNDGQLRLWDTSTGELRSQVGRIQFNASLVVSPDGRWVVVDDRDGDELIPTAVRVFSVPDLELVKELPARICHRPWESTLAFDSQGSRLFVVDPNASSTDFVKGFIARPARVQIFDTATWEKQGEIVFGEEDRFIVDRGVICRHRAAPCRLEFLTTTGQVDHVVELPLPADQRAYAFDAEQRWALSSENVGTQTWSVWDLREKRKVGVVEEGRFAGFAPGGQAAFAIGSGSDETRLELRDLATLKKTDWLPSQLTQAGWQNSLLFSADGRRAVLDRTTVRLSSATAHGGYLQVSAEVFFNTGSLIGNLQAFDFGRQPDGSSKVVGSWCSMRPPIKVSDDQTALWVATPGRQEVEIAKYDLDSGVKNPQEVKALPESAPSDLDMRLMAFCQENRDLPGGEDTLLLDTATGARIRIAAHSFATEYDASRQCLATLVDDAKVWEQGQPGHAVEVYDMKSGRRRFSLPIPYAVDLAFAQDSRSLVVLLAGRIEEDSRFLILDALTGEVRREIDAAFTSNFLIHPGGERAILWSGFDEAGVVSVLEIESGKISSQFTIDARGAVTSLALHPGGDRIVAASIGSKKLQVYDLNSQRKVFTFETPMPGLHGGHLFFSPSGQRLLRCSSSPGTIEIWDSEPIKP</sequence>
<proteinExistence type="predicted"/>
<keyword evidence="8" id="KW-0812">Transmembrane</keyword>
<evidence type="ECO:0000259" key="9">
    <source>
        <dbReference type="PROSITE" id="PS50011"/>
    </source>
</evidence>
<name>A0A518E0Q3_9BACT</name>
<evidence type="ECO:0000313" key="10">
    <source>
        <dbReference type="EMBL" id="QDU97663.1"/>
    </source>
</evidence>
<dbReference type="Pfam" id="PF00069">
    <property type="entry name" value="Pkinase"/>
    <property type="match status" value="1"/>
</dbReference>
<dbReference type="FunFam" id="1.10.510.10:FF:000021">
    <property type="entry name" value="Serine/threonine protein kinase"/>
    <property type="match status" value="1"/>
</dbReference>
<dbReference type="AlphaFoldDB" id="A0A518E0Q3"/>
<dbReference type="GO" id="GO:0005524">
    <property type="term" value="F:ATP binding"/>
    <property type="evidence" value="ECO:0007669"/>
    <property type="project" value="UniProtKB-UniRule"/>
</dbReference>
<dbReference type="SMART" id="SM00320">
    <property type="entry name" value="WD40"/>
    <property type="match status" value="2"/>
</dbReference>
<keyword evidence="2" id="KW-0723">Serine/threonine-protein kinase</keyword>
<dbReference type="InterPro" id="IPR001680">
    <property type="entry name" value="WD40_rpt"/>
</dbReference>
<dbReference type="OrthoDB" id="500858at2"/>
<keyword evidence="6 7" id="KW-0067">ATP-binding</keyword>
<accession>A0A518E0Q3</accession>
<dbReference type="SMART" id="SM00220">
    <property type="entry name" value="S_TKc"/>
    <property type="match status" value="1"/>
</dbReference>
<dbReference type="SUPFAM" id="SSF69304">
    <property type="entry name" value="Tricorn protease N-terminal domain"/>
    <property type="match status" value="1"/>
</dbReference>
<dbReference type="InterPro" id="IPR008271">
    <property type="entry name" value="Ser/Thr_kinase_AS"/>
</dbReference>
<evidence type="ECO:0000256" key="1">
    <source>
        <dbReference type="ARBA" id="ARBA00012513"/>
    </source>
</evidence>
<evidence type="ECO:0000256" key="5">
    <source>
        <dbReference type="ARBA" id="ARBA00022777"/>
    </source>
</evidence>
<evidence type="ECO:0000256" key="4">
    <source>
        <dbReference type="ARBA" id="ARBA00022741"/>
    </source>
</evidence>
<feature type="binding site" evidence="7">
    <location>
        <position position="167"/>
    </location>
    <ligand>
        <name>ATP</name>
        <dbReference type="ChEBI" id="CHEBI:30616"/>
    </ligand>
</feature>
<keyword evidence="3 10" id="KW-0808">Transferase</keyword>
<dbReference type="PROSITE" id="PS00108">
    <property type="entry name" value="PROTEIN_KINASE_ST"/>
    <property type="match status" value="1"/>
</dbReference>
<evidence type="ECO:0000256" key="3">
    <source>
        <dbReference type="ARBA" id="ARBA00022679"/>
    </source>
</evidence>